<feature type="region of interest" description="Disordered" evidence="1">
    <location>
        <begin position="286"/>
        <end position="307"/>
    </location>
</feature>
<name>A0ABV8TWD5_9ACTN</name>
<keyword evidence="4" id="KW-1185">Reference proteome</keyword>
<evidence type="ECO:0000313" key="4">
    <source>
        <dbReference type="Proteomes" id="UP001595823"/>
    </source>
</evidence>
<organism evidence="3 4">
    <name type="scientific">Salininema proteolyticum</name>
    <dbReference type="NCBI Taxonomy" id="1607685"/>
    <lineage>
        <taxon>Bacteria</taxon>
        <taxon>Bacillati</taxon>
        <taxon>Actinomycetota</taxon>
        <taxon>Actinomycetes</taxon>
        <taxon>Glycomycetales</taxon>
        <taxon>Glycomycetaceae</taxon>
        <taxon>Salininema</taxon>
    </lineage>
</organism>
<evidence type="ECO:0000256" key="2">
    <source>
        <dbReference type="SAM" id="Phobius"/>
    </source>
</evidence>
<dbReference type="Proteomes" id="UP001595823">
    <property type="component" value="Unassembled WGS sequence"/>
</dbReference>
<proteinExistence type="predicted"/>
<dbReference type="EMBL" id="JBHSDK010000010">
    <property type="protein sequence ID" value="MFC4334866.1"/>
    <property type="molecule type" value="Genomic_DNA"/>
</dbReference>
<evidence type="ECO:0000256" key="1">
    <source>
        <dbReference type="SAM" id="MobiDB-lite"/>
    </source>
</evidence>
<sequence>MDSLEQDLRNEARDVAARPAPEVSADAIITRGRKIRTRRRLVSSAAAILVVALGTAAAVRLGLGGDGAEPAADDPVPDEIGFLTADGDDYRIVDPDDGEASLATDEAITSGLRVGGDFLFASDSAVHAVDSATGENRTFEGDLDSVRVSAEGSEWAVQQASPDIGRHLYVFGEARGENGYLDLPGELDLVTWDRDTVVLEGTFLFTAPDDDGAFDSPLHWSLEALSGAGFREVFVDNSEDDDVTCRVDLPGPGLGIGDEFCLSPENDDPGDWREYRRLTDAAEERPVVLSSGEGGSGSAEWADPAGRWTIRRQPGGEWAILLTGGGGETAFTPPPGTIAPVPGYG</sequence>
<reference evidence="4" key="1">
    <citation type="journal article" date="2019" name="Int. J. Syst. Evol. Microbiol.">
        <title>The Global Catalogue of Microorganisms (GCM) 10K type strain sequencing project: providing services to taxonomists for standard genome sequencing and annotation.</title>
        <authorList>
            <consortium name="The Broad Institute Genomics Platform"/>
            <consortium name="The Broad Institute Genome Sequencing Center for Infectious Disease"/>
            <person name="Wu L."/>
            <person name="Ma J."/>
        </authorList>
    </citation>
    <scope>NUCLEOTIDE SEQUENCE [LARGE SCALE GENOMIC DNA]</scope>
    <source>
        <strain evidence="4">IBRC-M 10908</strain>
    </source>
</reference>
<feature type="transmembrane region" description="Helical" evidence="2">
    <location>
        <begin position="41"/>
        <end position="63"/>
    </location>
</feature>
<evidence type="ECO:0000313" key="3">
    <source>
        <dbReference type="EMBL" id="MFC4334866.1"/>
    </source>
</evidence>
<protein>
    <submittedName>
        <fullName evidence="3">Uncharacterized protein</fullName>
    </submittedName>
</protein>
<accession>A0ABV8TWD5</accession>
<gene>
    <name evidence="3" type="ORF">ACFPET_06610</name>
</gene>
<keyword evidence="2" id="KW-1133">Transmembrane helix</keyword>
<dbReference type="RefSeq" id="WP_380618981.1">
    <property type="nucleotide sequence ID" value="NZ_JBHSDK010000010.1"/>
</dbReference>
<keyword evidence="2" id="KW-0812">Transmembrane</keyword>
<keyword evidence="2" id="KW-0472">Membrane</keyword>
<comment type="caution">
    <text evidence="3">The sequence shown here is derived from an EMBL/GenBank/DDBJ whole genome shotgun (WGS) entry which is preliminary data.</text>
</comment>
<feature type="region of interest" description="Disordered" evidence="1">
    <location>
        <begin position="323"/>
        <end position="345"/>
    </location>
</feature>